<dbReference type="EMBL" id="AGWK01000039">
    <property type="protein sequence ID" value="EHO68861.1"/>
    <property type="molecule type" value="Genomic_DNA"/>
</dbReference>
<feature type="transmembrane region" description="Helical" evidence="1">
    <location>
        <begin position="81"/>
        <end position="99"/>
    </location>
</feature>
<proteinExistence type="predicted"/>
<keyword evidence="1" id="KW-1133">Transmembrane helix</keyword>
<dbReference type="STRING" id="883158.HMPREF9140_01463"/>
<dbReference type="Proteomes" id="UP000016023">
    <property type="component" value="Unassembled WGS sequence"/>
</dbReference>
<dbReference type="HOGENOM" id="CLU_151936_0_0_10"/>
<keyword evidence="1" id="KW-0472">Membrane</keyword>
<evidence type="ECO:0008006" key="4">
    <source>
        <dbReference type="Google" id="ProtNLM"/>
    </source>
</evidence>
<evidence type="ECO:0000256" key="1">
    <source>
        <dbReference type="SAM" id="Phobius"/>
    </source>
</evidence>
<sequence>MKSSIDKTERRYQKYSLWIILGLTLLGLLITQITVRSFFIYPIITSSLFCLITSLCYGKAWKYIALKSPSSLTKFYLSASFVRMFLALAVIIIGVFVLRHDRSSMIEFVGVFSGFYLFIMVFDNIYFFTVEKNNKINNRKI</sequence>
<keyword evidence="3" id="KW-1185">Reference proteome</keyword>
<name>H1Q3H5_9BACT</name>
<accession>H1Q3H5</accession>
<comment type="caution">
    <text evidence="2">The sequence shown here is derived from an EMBL/GenBank/DDBJ whole genome shotgun (WGS) entry which is preliminary data.</text>
</comment>
<dbReference type="PATRIC" id="fig|883158.3.peg.1457"/>
<evidence type="ECO:0000313" key="3">
    <source>
        <dbReference type="Proteomes" id="UP000016023"/>
    </source>
</evidence>
<dbReference type="RefSeq" id="WP_006952939.1">
    <property type="nucleotide sequence ID" value="NZ_JH594522.1"/>
</dbReference>
<evidence type="ECO:0000313" key="2">
    <source>
        <dbReference type="EMBL" id="EHO68861.1"/>
    </source>
</evidence>
<protein>
    <recommendedName>
        <fullName evidence="4">ATP synthase I</fullName>
    </recommendedName>
</protein>
<reference evidence="2 3" key="1">
    <citation type="submission" date="2011-12" db="EMBL/GenBank/DDBJ databases">
        <title>The Genome Sequence of Prevotella micans F0438.</title>
        <authorList>
            <consortium name="The Broad Institute Genome Sequencing Platform"/>
            <person name="Earl A."/>
            <person name="Ward D."/>
            <person name="Feldgarden M."/>
            <person name="Gevers D."/>
            <person name="Izard J."/>
            <person name="Baranova O.V."/>
            <person name="Blanton J.M."/>
            <person name="Wade W.G."/>
            <person name="Dewhirst F.E."/>
            <person name="Young S.K."/>
            <person name="Zeng Q."/>
            <person name="Gargeya S."/>
            <person name="Fitzgerald M."/>
            <person name="Haas B."/>
            <person name="Abouelleil A."/>
            <person name="Alvarado L."/>
            <person name="Arachchi H.M."/>
            <person name="Berlin A."/>
            <person name="Chapman S.B."/>
            <person name="Gearin G."/>
            <person name="Goldberg J."/>
            <person name="Griggs A."/>
            <person name="Gujja S."/>
            <person name="Hansen M."/>
            <person name="Heiman D."/>
            <person name="Howarth C."/>
            <person name="Larimer J."/>
            <person name="Lui A."/>
            <person name="MacDonald P.J.P."/>
            <person name="McCowen C."/>
            <person name="Montmayeur A."/>
            <person name="Murphy C."/>
            <person name="Neiman D."/>
            <person name="Pearson M."/>
            <person name="Priest M."/>
            <person name="Roberts A."/>
            <person name="Saif S."/>
            <person name="Shea T."/>
            <person name="Sisk P."/>
            <person name="Stolte C."/>
            <person name="Sykes S."/>
            <person name="Wortman J."/>
            <person name="Nusbaum C."/>
            <person name="Birren B."/>
        </authorList>
    </citation>
    <scope>NUCLEOTIDE SEQUENCE [LARGE SCALE GENOMIC DNA]</scope>
    <source>
        <strain evidence="2 3">F0438</strain>
    </source>
</reference>
<organism evidence="2 3">
    <name type="scientific">Prevotella micans F0438</name>
    <dbReference type="NCBI Taxonomy" id="883158"/>
    <lineage>
        <taxon>Bacteria</taxon>
        <taxon>Pseudomonadati</taxon>
        <taxon>Bacteroidota</taxon>
        <taxon>Bacteroidia</taxon>
        <taxon>Bacteroidales</taxon>
        <taxon>Prevotellaceae</taxon>
        <taxon>Prevotella</taxon>
    </lineage>
</organism>
<keyword evidence="1" id="KW-0812">Transmembrane</keyword>
<gene>
    <name evidence="2" type="ORF">HMPREF9140_01463</name>
</gene>
<dbReference type="AlphaFoldDB" id="H1Q3H5"/>
<feature type="transmembrane region" description="Helical" evidence="1">
    <location>
        <begin position="12"/>
        <end position="33"/>
    </location>
</feature>
<feature type="transmembrane region" description="Helical" evidence="1">
    <location>
        <begin position="105"/>
        <end position="130"/>
    </location>
</feature>
<feature type="transmembrane region" description="Helical" evidence="1">
    <location>
        <begin position="39"/>
        <end position="60"/>
    </location>
</feature>